<name>A0ABR6NDK1_9SPHN</name>
<proteinExistence type="predicted"/>
<evidence type="ECO:0000313" key="1">
    <source>
        <dbReference type="EMBL" id="MBB5985335.1"/>
    </source>
</evidence>
<sequence length="150" mass="16329">MEKPVYTVICTHCAREERLPVEHSPEGWDVVDGAAICPDCIDATVRLAPNLVSFDTGVFDGDGSTTFYVSATDMEPMRFTLAPRPEPAFSLCLAQSLPGQYSVALSPARVMTLYQPLAYLLDADEADELARQLHHYAEQARRPGTLGAAA</sequence>
<gene>
    <name evidence="1" type="ORF">HNP60_001309</name>
</gene>
<dbReference type="EMBL" id="JACHKA010000001">
    <property type="protein sequence ID" value="MBB5985335.1"/>
    <property type="molecule type" value="Genomic_DNA"/>
</dbReference>
<reference evidence="1 2" key="1">
    <citation type="submission" date="2020-08" db="EMBL/GenBank/DDBJ databases">
        <title>Exploring microbial biodiversity for novel pathways involved in the catabolism of aromatic compounds derived from lignin.</title>
        <authorList>
            <person name="Elkins J."/>
        </authorList>
    </citation>
    <scope>NUCLEOTIDE SEQUENCE [LARGE SCALE GENOMIC DNA]</scope>
    <source>
        <strain evidence="1 2">B1D3A</strain>
    </source>
</reference>
<accession>A0ABR6NDK1</accession>
<organism evidence="1 2">
    <name type="scientific">Sphingobium lignivorans</name>
    <dbReference type="NCBI Taxonomy" id="2735886"/>
    <lineage>
        <taxon>Bacteria</taxon>
        <taxon>Pseudomonadati</taxon>
        <taxon>Pseudomonadota</taxon>
        <taxon>Alphaproteobacteria</taxon>
        <taxon>Sphingomonadales</taxon>
        <taxon>Sphingomonadaceae</taxon>
        <taxon>Sphingobium</taxon>
    </lineage>
</organism>
<comment type="caution">
    <text evidence="1">The sequence shown here is derived from an EMBL/GenBank/DDBJ whole genome shotgun (WGS) entry which is preliminary data.</text>
</comment>
<protein>
    <submittedName>
        <fullName evidence="1">Uncharacterized protein</fullName>
    </submittedName>
</protein>
<dbReference type="RefSeq" id="WP_184151601.1">
    <property type="nucleotide sequence ID" value="NZ_JACHKA010000001.1"/>
</dbReference>
<dbReference type="Proteomes" id="UP001138540">
    <property type="component" value="Unassembled WGS sequence"/>
</dbReference>
<evidence type="ECO:0000313" key="2">
    <source>
        <dbReference type="Proteomes" id="UP001138540"/>
    </source>
</evidence>
<keyword evidence="2" id="KW-1185">Reference proteome</keyword>